<evidence type="ECO:0000313" key="2">
    <source>
        <dbReference type="Proteomes" id="UP000837857"/>
    </source>
</evidence>
<protein>
    <submittedName>
        <fullName evidence="1">Uncharacterized protein</fullName>
    </submittedName>
</protein>
<evidence type="ECO:0000313" key="1">
    <source>
        <dbReference type="EMBL" id="CAH2039634.1"/>
    </source>
</evidence>
<keyword evidence="2" id="KW-1185">Reference proteome</keyword>
<reference evidence="1" key="1">
    <citation type="submission" date="2022-03" db="EMBL/GenBank/DDBJ databases">
        <authorList>
            <person name="Martin H S."/>
        </authorList>
    </citation>
    <scope>NUCLEOTIDE SEQUENCE</scope>
</reference>
<dbReference type="Proteomes" id="UP000837857">
    <property type="component" value="Chromosome 11"/>
</dbReference>
<feature type="non-terminal residue" evidence="1">
    <location>
        <position position="127"/>
    </location>
</feature>
<organism evidence="1 2">
    <name type="scientific">Iphiclides podalirius</name>
    <name type="common">scarce swallowtail</name>
    <dbReference type="NCBI Taxonomy" id="110791"/>
    <lineage>
        <taxon>Eukaryota</taxon>
        <taxon>Metazoa</taxon>
        <taxon>Ecdysozoa</taxon>
        <taxon>Arthropoda</taxon>
        <taxon>Hexapoda</taxon>
        <taxon>Insecta</taxon>
        <taxon>Pterygota</taxon>
        <taxon>Neoptera</taxon>
        <taxon>Endopterygota</taxon>
        <taxon>Lepidoptera</taxon>
        <taxon>Glossata</taxon>
        <taxon>Ditrysia</taxon>
        <taxon>Papilionoidea</taxon>
        <taxon>Papilionidae</taxon>
        <taxon>Papilioninae</taxon>
        <taxon>Iphiclides</taxon>
    </lineage>
</organism>
<dbReference type="EMBL" id="OW152823">
    <property type="protein sequence ID" value="CAH2039634.1"/>
    <property type="molecule type" value="Genomic_DNA"/>
</dbReference>
<gene>
    <name evidence="1" type="ORF">IPOD504_LOCUS1843</name>
</gene>
<proteinExistence type="predicted"/>
<name>A0ABN8HQ26_9NEOP</name>
<accession>A0ABN8HQ26</accession>
<sequence length="127" mass="14059">MAVPTLNLPAFTTRALAKSYDNVVMTQIQNVSELSSTSEDKKILPMECKETADLLLFFDNLFDSVNGSFGRRGSHGKPLLGPVKPHSAHHQIWAEAKTSLRNMKFIGIDGRTESVPTLNNWNKPPPP</sequence>